<name>A0ACC0B9N6_CATRO</name>
<evidence type="ECO:0000313" key="2">
    <source>
        <dbReference type="Proteomes" id="UP001060085"/>
    </source>
</evidence>
<keyword evidence="2" id="KW-1185">Reference proteome</keyword>
<comment type="caution">
    <text evidence="1">The sequence shown here is derived from an EMBL/GenBank/DDBJ whole genome shotgun (WGS) entry which is preliminary data.</text>
</comment>
<reference evidence="2" key="1">
    <citation type="journal article" date="2023" name="Nat. Plants">
        <title>Single-cell RNA sequencing provides a high-resolution roadmap for understanding the multicellular compartmentation of specialized metabolism.</title>
        <authorList>
            <person name="Sun S."/>
            <person name="Shen X."/>
            <person name="Li Y."/>
            <person name="Li Y."/>
            <person name="Wang S."/>
            <person name="Li R."/>
            <person name="Zhang H."/>
            <person name="Shen G."/>
            <person name="Guo B."/>
            <person name="Wei J."/>
            <person name="Xu J."/>
            <person name="St-Pierre B."/>
            <person name="Chen S."/>
            <person name="Sun C."/>
        </authorList>
    </citation>
    <scope>NUCLEOTIDE SEQUENCE [LARGE SCALE GENOMIC DNA]</scope>
</reference>
<organism evidence="1 2">
    <name type="scientific">Catharanthus roseus</name>
    <name type="common">Madagascar periwinkle</name>
    <name type="synonym">Vinca rosea</name>
    <dbReference type="NCBI Taxonomy" id="4058"/>
    <lineage>
        <taxon>Eukaryota</taxon>
        <taxon>Viridiplantae</taxon>
        <taxon>Streptophyta</taxon>
        <taxon>Embryophyta</taxon>
        <taxon>Tracheophyta</taxon>
        <taxon>Spermatophyta</taxon>
        <taxon>Magnoliopsida</taxon>
        <taxon>eudicotyledons</taxon>
        <taxon>Gunneridae</taxon>
        <taxon>Pentapetalae</taxon>
        <taxon>asterids</taxon>
        <taxon>lamiids</taxon>
        <taxon>Gentianales</taxon>
        <taxon>Apocynaceae</taxon>
        <taxon>Rauvolfioideae</taxon>
        <taxon>Vinceae</taxon>
        <taxon>Catharanthinae</taxon>
        <taxon>Catharanthus</taxon>
    </lineage>
</organism>
<dbReference type="Proteomes" id="UP001060085">
    <property type="component" value="Linkage Group LG04"/>
</dbReference>
<gene>
    <name evidence="1" type="ORF">M9H77_19178</name>
</gene>
<dbReference type="EMBL" id="CM044704">
    <property type="protein sequence ID" value="KAI5669325.1"/>
    <property type="molecule type" value="Genomic_DNA"/>
</dbReference>
<accession>A0ACC0B9N6</accession>
<evidence type="ECO:0000313" key="1">
    <source>
        <dbReference type="EMBL" id="KAI5669325.1"/>
    </source>
</evidence>
<protein>
    <submittedName>
        <fullName evidence="1">Uncharacterized protein</fullName>
    </submittedName>
</protein>
<sequence>MGVFENLDQVGSQAYRDLARKAVRKSLLLLKNGENANEPLLPLPNKENKILLVSSHVNDFGTQCVGKSLYADIGEDNINLIIPDPGTGTIYNVCTITVEHEF</sequence>
<proteinExistence type="predicted"/>